<accession>A0AAV7RDX4</accession>
<reference evidence="2" key="1">
    <citation type="journal article" date="2022" name="bioRxiv">
        <title>Sequencing and chromosome-scale assembly of the giantPleurodeles waltlgenome.</title>
        <authorList>
            <person name="Brown T."/>
            <person name="Elewa A."/>
            <person name="Iarovenko S."/>
            <person name="Subramanian E."/>
            <person name="Araus A.J."/>
            <person name="Petzold A."/>
            <person name="Susuki M."/>
            <person name="Suzuki K.-i.T."/>
            <person name="Hayashi T."/>
            <person name="Toyoda A."/>
            <person name="Oliveira C."/>
            <person name="Osipova E."/>
            <person name="Leigh N.D."/>
            <person name="Simon A."/>
            <person name="Yun M.H."/>
        </authorList>
    </citation>
    <scope>NUCLEOTIDE SEQUENCE</scope>
    <source>
        <strain evidence="2">20211129_DDA</strain>
        <tissue evidence="2">Liver</tissue>
    </source>
</reference>
<dbReference type="EMBL" id="JANPWB010000009">
    <property type="protein sequence ID" value="KAJ1150263.1"/>
    <property type="molecule type" value="Genomic_DNA"/>
</dbReference>
<feature type="compositionally biased region" description="Basic and acidic residues" evidence="1">
    <location>
        <begin position="117"/>
        <end position="132"/>
    </location>
</feature>
<gene>
    <name evidence="2" type="ORF">NDU88_003058</name>
</gene>
<evidence type="ECO:0000313" key="3">
    <source>
        <dbReference type="Proteomes" id="UP001066276"/>
    </source>
</evidence>
<evidence type="ECO:0000313" key="2">
    <source>
        <dbReference type="EMBL" id="KAJ1150263.1"/>
    </source>
</evidence>
<feature type="region of interest" description="Disordered" evidence="1">
    <location>
        <begin position="107"/>
        <end position="132"/>
    </location>
</feature>
<feature type="region of interest" description="Disordered" evidence="1">
    <location>
        <begin position="1"/>
        <end position="23"/>
    </location>
</feature>
<keyword evidence="3" id="KW-1185">Reference proteome</keyword>
<name>A0AAV7RDX4_PLEWA</name>
<comment type="caution">
    <text evidence="2">The sequence shown here is derived from an EMBL/GenBank/DDBJ whole genome shotgun (WGS) entry which is preliminary data.</text>
</comment>
<evidence type="ECO:0000256" key="1">
    <source>
        <dbReference type="SAM" id="MobiDB-lite"/>
    </source>
</evidence>
<proteinExistence type="predicted"/>
<protein>
    <submittedName>
        <fullName evidence="2">Uncharacterized protein</fullName>
    </submittedName>
</protein>
<sequence>MRPGSETRGLTWQRSGEWGERGYGRGRKINRITDLLADQAAGIPPPTPVLESPGNRAYHTERPAASTTTELRENALVLGRRFDLSCNLGFAVASFGEHDDNILLGGRLDTGEAPVGEYRRPLRRPEVARRER</sequence>
<dbReference type="Proteomes" id="UP001066276">
    <property type="component" value="Chromosome 5"/>
</dbReference>
<organism evidence="2 3">
    <name type="scientific">Pleurodeles waltl</name>
    <name type="common">Iberian ribbed newt</name>
    <dbReference type="NCBI Taxonomy" id="8319"/>
    <lineage>
        <taxon>Eukaryota</taxon>
        <taxon>Metazoa</taxon>
        <taxon>Chordata</taxon>
        <taxon>Craniata</taxon>
        <taxon>Vertebrata</taxon>
        <taxon>Euteleostomi</taxon>
        <taxon>Amphibia</taxon>
        <taxon>Batrachia</taxon>
        <taxon>Caudata</taxon>
        <taxon>Salamandroidea</taxon>
        <taxon>Salamandridae</taxon>
        <taxon>Pleurodelinae</taxon>
        <taxon>Pleurodeles</taxon>
    </lineage>
</organism>
<dbReference type="AlphaFoldDB" id="A0AAV7RDX4"/>